<dbReference type="AlphaFoldDB" id="A0A9Q4GG64"/>
<dbReference type="RefSeq" id="WP_266086662.1">
    <property type="nucleotide sequence ID" value="NZ_RKLV01000004.1"/>
</dbReference>
<dbReference type="Proteomes" id="UP001149411">
    <property type="component" value="Unassembled WGS sequence"/>
</dbReference>
<reference evidence="1" key="1">
    <citation type="submission" date="2022-09" db="EMBL/GenBank/DDBJ databases">
        <title>Haloadaptaus new haloarchaeum isolated from saline soil.</title>
        <authorList>
            <person name="Duran-Viseras A."/>
            <person name="Sanchez-Porro C."/>
            <person name="Ventosa A."/>
        </authorList>
    </citation>
    <scope>NUCLEOTIDE SEQUENCE</scope>
    <source>
        <strain evidence="1">F3-133</strain>
    </source>
</reference>
<dbReference type="EMBL" id="RKLV01000004">
    <property type="protein sequence ID" value="MCX2818824.1"/>
    <property type="molecule type" value="Genomic_DNA"/>
</dbReference>
<comment type="caution">
    <text evidence="1">The sequence shown here is derived from an EMBL/GenBank/DDBJ whole genome shotgun (WGS) entry which is preliminary data.</text>
</comment>
<gene>
    <name evidence="1" type="ORF">EGH25_05615</name>
</gene>
<accession>A0A9Q4GG64</accession>
<sequence length="86" mass="9839">MARFNNEEHPFDGEQYVVMALTTRTWYDERVPLDEGDFVDGSAPRDSSIVPHAVASLQPRLMTEYICRVDGEAVDDAVDVLFEYLR</sequence>
<evidence type="ECO:0000313" key="1">
    <source>
        <dbReference type="EMBL" id="MCX2818824.1"/>
    </source>
</evidence>
<protein>
    <submittedName>
        <fullName evidence="1">Type II toxin-antitoxin system PemK/MazF family toxin</fullName>
    </submittedName>
</protein>
<organism evidence="1 2">
    <name type="scientific">Halorutilus salinus</name>
    <dbReference type="NCBI Taxonomy" id="2487751"/>
    <lineage>
        <taxon>Archaea</taxon>
        <taxon>Methanobacteriati</taxon>
        <taxon>Methanobacteriota</taxon>
        <taxon>Stenosarchaea group</taxon>
        <taxon>Halobacteria</taxon>
        <taxon>Halorutilales</taxon>
        <taxon>Halorutilaceae</taxon>
        <taxon>Halorutilus</taxon>
    </lineage>
</organism>
<evidence type="ECO:0000313" key="2">
    <source>
        <dbReference type="Proteomes" id="UP001149411"/>
    </source>
</evidence>
<keyword evidence="2" id="KW-1185">Reference proteome</keyword>
<proteinExistence type="predicted"/>
<name>A0A9Q4GG64_9EURY</name>